<dbReference type="EMBL" id="JAINVV010000008">
    <property type="protein sequence ID" value="MBY8824116.1"/>
    <property type="molecule type" value="Genomic_DNA"/>
</dbReference>
<accession>A0ABS7PSG3</accession>
<protein>
    <recommendedName>
        <fullName evidence="4">Transposase</fullName>
    </recommendedName>
</protein>
<keyword evidence="3" id="KW-1185">Reference proteome</keyword>
<dbReference type="RefSeq" id="WP_222991204.1">
    <property type="nucleotide sequence ID" value="NZ_JAINVV010000008.1"/>
</dbReference>
<dbReference type="Proteomes" id="UP000706039">
    <property type="component" value="Unassembled WGS sequence"/>
</dbReference>
<feature type="region of interest" description="Disordered" evidence="1">
    <location>
        <begin position="1"/>
        <end position="24"/>
    </location>
</feature>
<evidence type="ECO:0008006" key="4">
    <source>
        <dbReference type="Google" id="ProtNLM"/>
    </source>
</evidence>
<proteinExistence type="predicted"/>
<reference evidence="2 3" key="1">
    <citation type="submission" date="2021-08" db="EMBL/GenBank/DDBJ databases">
        <authorList>
            <person name="Tuo L."/>
        </authorList>
    </citation>
    <scope>NUCLEOTIDE SEQUENCE [LARGE SCALE GENOMIC DNA]</scope>
    <source>
        <strain evidence="2 3">JCM 31229</strain>
    </source>
</reference>
<gene>
    <name evidence="2" type="ORF">K7G82_17565</name>
</gene>
<name>A0ABS7PSG3_9SPHN</name>
<evidence type="ECO:0000313" key="3">
    <source>
        <dbReference type="Proteomes" id="UP000706039"/>
    </source>
</evidence>
<evidence type="ECO:0000313" key="2">
    <source>
        <dbReference type="EMBL" id="MBY8824116.1"/>
    </source>
</evidence>
<feature type="compositionally biased region" description="Basic and acidic residues" evidence="1">
    <location>
        <begin position="1"/>
        <end position="11"/>
    </location>
</feature>
<comment type="caution">
    <text evidence="2">The sequence shown here is derived from an EMBL/GenBank/DDBJ whole genome shotgun (WGS) entry which is preliminary data.</text>
</comment>
<evidence type="ECO:0000256" key="1">
    <source>
        <dbReference type="SAM" id="MobiDB-lite"/>
    </source>
</evidence>
<organism evidence="2 3">
    <name type="scientific">Sphingomonas colocasiae</name>
    <dbReference type="NCBI Taxonomy" id="1848973"/>
    <lineage>
        <taxon>Bacteria</taxon>
        <taxon>Pseudomonadati</taxon>
        <taxon>Pseudomonadota</taxon>
        <taxon>Alphaproteobacteria</taxon>
        <taxon>Sphingomonadales</taxon>
        <taxon>Sphingomonadaceae</taxon>
        <taxon>Sphingomonas</taxon>
    </lineage>
</organism>
<sequence>MQFEEIIERLEPQASEAGADCANPESGSPLQIFVIASFLRKTGSRFSDAPKSRQDESVGMA</sequence>